<evidence type="ECO:0000256" key="1">
    <source>
        <dbReference type="SAM" id="MobiDB-lite"/>
    </source>
</evidence>
<keyword evidence="2" id="KW-1133">Transmembrane helix</keyword>
<proteinExistence type="predicted"/>
<feature type="region of interest" description="Disordered" evidence="1">
    <location>
        <begin position="104"/>
        <end position="133"/>
    </location>
</feature>
<reference evidence="3 4" key="1">
    <citation type="submission" date="2016-12" db="EMBL/GenBank/DDBJ databases">
        <title>The genomes of Aspergillus section Nigri reveals drivers in fungal speciation.</title>
        <authorList>
            <consortium name="DOE Joint Genome Institute"/>
            <person name="Vesth T.C."/>
            <person name="Nybo J."/>
            <person name="Theobald S."/>
            <person name="Brandl J."/>
            <person name="Frisvad J.C."/>
            <person name="Nielsen K.F."/>
            <person name="Lyhne E.K."/>
            <person name="Kogle M.E."/>
            <person name="Kuo A."/>
            <person name="Riley R."/>
            <person name="Clum A."/>
            <person name="Nolan M."/>
            <person name="Lipzen A."/>
            <person name="Salamov A."/>
            <person name="Henrissat B."/>
            <person name="Wiebenga A."/>
            <person name="De Vries R.P."/>
            <person name="Grigoriev I.V."/>
            <person name="Mortensen U.H."/>
            <person name="Andersen M.R."/>
            <person name="Baker S.E."/>
        </authorList>
    </citation>
    <scope>NUCLEOTIDE SEQUENCE [LARGE SCALE GENOMIC DNA]</scope>
    <source>
        <strain evidence="3 4">CBS 115572</strain>
    </source>
</reference>
<evidence type="ECO:0000256" key="2">
    <source>
        <dbReference type="SAM" id="Phobius"/>
    </source>
</evidence>
<evidence type="ECO:0000313" key="3">
    <source>
        <dbReference type="EMBL" id="PWY89424.1"/>
    </source>
</evidence>
<name>A0A317WSJ0_9EURO</name>
<organism evidence="3 4">
    <name type="scientific">Aspergillus sclerotioniger CBS 115572</name>
    <dbReference type="NCBI Taxonomy" id="1450535"/>
    <lineage>
        <taxon>Eukaryota</taxon>
        <taxon>Fungi</taxon>
        <taxon>Dikarya</taxon>
        <taxon>Ascomycota</taxon>
        <taxon>Pezizomycotina</taxon>
        <taxon>Eurotiomycetes</taxon>
        <taxon>Eurotiomycetidae</taxon>
        <taxon>Eurotiales</taxon>
        <taxon>Aspergillaceae</taxon>
        <taxon>Aspergillus</taxon>
        <taxon>Aspergillus subgen. Circumdati</taxon>
    </lineage>
</organism>
<protein>
    <submittedName>
        <fullName evidence="3">Uncharacterized protein</fullName>
    </submittedName>
</protein>
<dbReference type="RefSeq" id="XP_025468335.1">
    <property type="nucleotide sequence ID" value="XM_025617154.1"/>
</dbReference>
<feature type="compositionally biased region" description="Low complexity" evidence="1">
    <location>
        <begin position="7"/>
        <end position="23"/>
    </location>
</feature>
<feature type="region of interest" description="Disordered" evidence="1">
    <location>
        <begin position="1"/>
        <end position="25"/>
    </location>
</feature>
<evidence type="ECO:0000313" key="4">
    <source>
        <dbReference type="Proteomes" id="UP000246702"/>
    </source>
</evidence>
<gene>
    <name evidence="3" type="ORF">BO94DRAFT_623438</name>
</gene>
<feature type="region of interest" description="Disordered" evidence="1">
    <location>
        <begin position="263"/>
        <end position="320"/>
    </location>
</feature>
<sequence length="555" mass="60687">MTSTMHPPFKNPFTTKPTDPNFTSTSQEYLLPRYNSYTTSTTQPSEIAWPGTNIPCVATTLQAGSPSKPSRAGFWAKVFLTFVFVAFLVMLGVGGWILTRNPRASQAPLPQTPNPPPSSTPPDRRRYSLRKRPSTTAVLTSWLDEDCTDDYDPKIERALLRQKRSSKRPKQRPSLIVTMQADKEFLASLPIYQDDIDMPDASDTAPDTTDHKHSPKPEESKPQPCKPCQDAGAVCSLVENPDAFPCEQCVVNFVPCDSIPPETHPPFQINTQHDETNSSKQDNVLKPGDANPAPDPITTTTAKEPSPLPPETIPQPPIPIPIPSTTSPPTTRTIHTSLTHPITFLTNPLSLPCHFCTNFTYGLLGTGPPQTIEVLDLTRGTYIPLSPPNPPPLTRICPTCSLTRLHILRCPTKHTPILPIKNFSPTTFDFAAAYTTLTTTPPRMTNPWCSLCPNPAIFGCGAPQTETIYLEKVVDRKSVEAKGCGLLLCERCEVLMRVLGGRVEEVVKRNERDDGVDGGREGRRGAFGGGVGECLVEEEVCGGVSIGGDFVGIWI</sequence>
<dbReference type="GeneID" id="37119297"/>
<keyword evidence="2" id="KW-0812">Transmembrane</keyword>
<feature type="compositionally biased region" description="Pro residues" evidence="1">
    <location>
        <begin position="110"/>
        <end position="120"/>
    </location>
</feature>
<accession>A0A317WSJ0</accession>
<keyword evidence="2" id="KW-0472">Membrane</keyword>
<dbReference type="AlphaFoldDB" id="A0A317WSJ0"/>
<feature type="transmembrane region" description="Helical" evidence="2">
    <location>
        <begin position="78"/>
        <end position="98"/>
    </location>
</feature>
<feature type="compositionally biased region" description="Pro residues" evidence="1">
    <location>
        <begin position="306"/>
        <end position="320"/>
    </location>
</feature>
<feature type="region of interest" description="Disordered" evidence="1">
    <location>
        <begin position="195"/>
        <end position="228"/>
    </location>
</feature>
<dbReference type="EMBL" id="MSFK01000011">
    <property type="protein sequence ID" value="PWY89424.1"/>
    <property type="molecule type" value="Genomic_DNA"/>
</dbReference>
<feature type="compositionally biased region" description="Basic and acidic residues" evidence="1">
    <location>
        <begin position="208"/>
        <end position="221"/>
    </location>
</feature>
<keyword evidence="4" id="KW-1185">Reference proteome</keyword>
<dbReference type="OrthoDB" id="5303703at2759"/>
<comment type="caution">
    <text evidence="3">The sequence shown here is derived from an EMBL/GenBank/DDBJ whole genome shotgun (WGS) entry which is preliminary data.</text>
</comment>
<dbReference type="STRING" id="1450535.A0A317WSJ0"/>
<dbReference type="Proteomes" id="UP000246702">
    <property type="component" value="Unassembled WGS sequence"/>
</dbReference>